<dbReference type="Pfam" id="PF00076">
    <property type="entry name" value="RRM_1"/>
    <property type="match status" value="1"/>
</dbReference>
<dbReference type="SMART" id="SM00360">
    <property type="entry name" value="RRM"/>
    <property type="match status" value="1"/>
</dbReference>
<dbReference type="EMBL" id="JAQQAF010000003">
    <property type="protein sequence ID" value="KAJ8498255.1"/>
    <property type="molecule type" value="Genomic_DNA"/>
</dbReference>
<keyword evidence="1 2" id="KW-0694">RNA-binding</keyword>
<evidence type="ECO:0000256" key="3">
    <source>
        <dbReference type="SAM" id="MobiDB-lite"/>
    </source>
</evidence>
<dbReference type="InterPro" id="IPR001005">
    <property type="entry name" value="SANT/Myb"/>
</dbReference>
<feature type="region of interest" description="Disordered" evidence="3">
    <location>
        <begin position="946"/>
        <end position="1007"/>
    </location>
</feature>
<dbReference type="GO" id="GO:0003723">
    <property type="term" value="F:RNA binding"/>
    <property type="evidence" value="ECO:0007669"/>
    <property type="project" value="UniProtKB-UniRule"/>
</dbReference>
<evidence type="ECO:0000313" key="7">
    <source>
        <dbReference type="EMBL" id="KAJ8498255.1"/>
    </source>
</evidence>
<proteinExistence type="predicted"/>
<dbReference type="FunFam" id="3.10.450.50:FF:000003">
    <property type="entry name" value="Nuclear transport factor 2 family protein"/>
    <property type="match status" value="1"/>
</dbReference>
<dbReference type="Pfam" id="PF02136">
    <property type="entry name" value="NTF2"/>
    <property type="match status" value="1"/>
</dbReference>
<accession>A0AAV8R9L5</accession>
<dbReference type="PANTHER" id="PTHR46872">
    <property type="entry name" value="DNA BINDING PROTEIN"/>
    <property type="match status" value="1"/>
</dbReference>
<gene>
    <name evidence="7" type="ORF">OPV22_008807</name>
</gene>
<evidence type="ECO:0000313" key="8">
    <source>
        <dbReference type="Proteomes" id="UP001222027"/>
    </source>
</evidence>
<dbReference type="AlphaFoldDB" id="A0AAV8R9L5"/>
<name>A0AAV8R9L5_ENSVE</name>
<dbReference type="PROSITE" id="PS50177">
    <property type="entry name" value="NTF2_DOMAIN"/>
    <property type="match status" value="1"/>
</dbReference>
<dbReference type="GO" id="GO:0005737">
    <property type="term" value="C:cytoplasm"/>
    <property type="evidence" value="ECO:0007669"/>
    <property type="project" value="UniProtKB-ARBA"/>
</dbReference>
<feature type="compositionally biased region" description="Acidic residues" evidence="3">
    <location>
        <begin position="952"/>
        <end position="1007"/>
    </location>
</feature>
<dbReference type="PANTHER" id="PTHR46872:SF10">
    <property type="entry name" value="MYB-LIKE DOMAIN-CONTAINING PROTEIN"/>
    <property type="match status" value="1"/>
</dbReference>
<dbReference type="InterPro" id="IPR009057">
    <property type="entry name" value="Homeodomain-like_sf"/>
</dbReference>
<keyword evidence="8" id="KW-1185">Reference proteome</keyword>
<dbReference type="InterPro" id="IPR000504">
    <property type="entry name" value="RRM_dom"/>
</dbReference>
<dbReference type="InterPro" id="IPR032710">
    <property type="entry name" value="NTF2-like_dom_sf"/>
</dbReference>
<evidence type="ECO:0000259" key="4">
    <source>
        <dbReference type="PROSITE" id="PS50090"/>
    </source>
</evidence>
<dbReference type="InterPro" id="IPR018222">
    <property type="entry name" value="Nuclear_transport_factor_2_euk"/>
</dbReference>
<reference evidence="7 8" key="1">
    <citation type="submission" date="2022-12" db="EMBL/GenBank/DDBJ databases">
        <title>Chromosome-scale assembly of the Ensete ventricosum genome.</title>
        <authorList>
            <person name="Dussert Y."/>
            <person name="Stocks J."/>
            <person name="Wendawek A."/>
            <person name="Woldeyes F."/>
            <person name="Nichols R.A."/>
            <person name="Borrell J.S."/>
        </authorList>
    </citation>
    <scope>NUCLEOTIDE SEQUENCE [LARGE SCALE GENOMIC DNA]</scope>
    <source>
        <strain evidence="8">cv. Maze</strain>
        <tissue evidence="7">Seeds</tissue>
    </source>
</reference>
<feature type="region of interest" description="Disordered" evidence="3">
    <location>
        <begin position="40"/>
        <end position="83"/>
    </location>
</feature>
<feature type="region of interest" description="Disordered" evidence="3">
    <location>
        <begin position="272"/>
        <end position="294"/>
    </location>
</feature>
<dbReference type="Proteomes" id="UP001222027">
    <property type="component" value="Unassembled WGS sequence"/>
</dbReference>
<organism evidence="7 8">
    <name type="scientific">Ensete ventricosum</name>
    <name type="common">Abyssinian banana</name>
    <name type="synonym">Musa ensete</name>
    <dbReference type="NCBI Taxonomy" id="4639"/>
    <lineage>
        <taxon>Eukaryota</taxon>
        <taxon>Viridiplantae</taxon>
        <taxon>Streptophyta</taxon>
        <taxon>Embryophyta</taxon>
        <taxon>Tracheophyta</taxon>
        <taxon>Spermatophyta</taxon>
        <taxon>Magnoliopsida</taxon>
        <taxon>Liliopsida</taxon>
        <taxon>Zingiberales</taxon>
        <taxon>Musaceae</taxon>
        <taxon>Ensete</taxon>
    </lineage>
</organism>
<dbReference type="PROSITE" id="PS50090">
    <property type="entry name" value="MYB_LIKE"/>
    <property type="match status" value="1"/>
</dbReference>
<dbReference type="CDD" id="cd00167">
    <property type="entry name" value="SANT"/>
    <property type="match status" value="1"/>
</dbReference>
<feature type="domain" description="NTF2" evidence="6">
    <location>
        <begin position="139"/>
        <end position="256"/>
    </location>
</feature>
<dbReference type="SUPFAM" id="SSF46689">
    <property type="entry name" value="Homeodomain-like"/>
    <property type="match status" value="1"/>
</dbReference>
<evidence type="ECO:0000259" key="5">
    <source>
        <dbReference type="PROSITE" id="PS50102"/>
    </source>
</evidence>
<dbReference type="Gene3D" id="3.30.70.330">
    <property type="match status" value="1"/>
</dbReference>
<feature type="compositionally biased region" description="Acidic residues" evidence="3">
    <location>
        <begin position="318"/>
        <end position="327"/>
    </location>
</feature>
<feature type="region of interest" description="Disordered" evidence="3">
    <location>
        <begin position="311"/>
        <end position="340"/>
    </location>
</feature>
<dbReference type="PROSITE" id="PS50102">
    <property type="entry name" value="RRM"/>
    <property type="match status" value="1"/>
</dbReference>
<feature type="region of interest" description="Disordered" evidence="3">
    <location>
        <begin position="613"/>
        <end position="643"/>
    </location>
</feature>
<dbReference type="CDD" id="cd00590">
    <property type="entry name" value="RRM_SF"/>
    <property type="match status" value="1"/>
</dbReference>
<feature type="domain" description="Myb-like" evidence="4">
    <location>
        <begin position="885"/>
        <end position="933"/>
    </location>
</feature>
<protein>
    <recommendedName>
        <fullName evidence="9">RRM domain-containing protein</fullName>
    </recommendedName>
</protein>
<feature type="domain" description="RRM" evidence="5">
    <location>
        <begin position="423"/>
        <end position="500"/>
    </location>
</feature>
<dbReference type="SUPFAM" id="SSF54427">
    <property type="entry name" value="NTF2-like"/>
    <property type="match status" value="1"/>
</dbReference>
<dbReference type="CDD" id="cd00780">
    <property type="entry name" value="NTF2"/>
    <property type="match status" value="1"/>
</dbReference>
<dbReference type="SMART" id="SM00717">
    <property type="entry name" value="SANT"/>
    <property type="match status" value="1"/>
</dbReference>
<dbReference type="InterPro" id="IPR012677">
    <property type="entry name" value="Nucleotide-bd_a/b_plait_sf"/>
</dbReference>
<evidence type="ECO:0000259" key="6">
    <source>
        <dbReference type="PROSITE" id="PS50177"/>
    </source>
</evidence>
<dbReference type="Gene3D" id="3.10.450.50">
    <property type="match status" value="1"/>
</dbReference>
<feature type="compositionally biased region" description="Low complexity" evidence="3">
    <location>
        <begin position="68"/>
        <end position="83"/>
    </location>
</feature>
<sequence length="1154" mass="126598">MQAAVGGAACQSTVHAALGGGGGGGGGIALPARNGAIGTDGLGPTAAIGSRGWHPPPRWGHPAPMRQSPPSSTSLTPPLQHADASAAAASPSFLFLMYMGLRSKRSSAHARSSPSSLDPQEGMALPTASHVSSLTPQVIGSAFVQQYYHILHQSPEMVHKFYQDSSIVNRPNSDGEMTSVMSVQAINDMIMSLDFRNCFTEIETADSQISYQNGVLIVVTGSFIGQDALRRKFAQSFFLAPQEKGGYFVLNDVFRFLSGTQPREMDYMLGDGAKDVPPQVPISPEAEPTCQEHDATETPLLEENADNMDELLNQSEDGGSDFEDEVDVDPRANTGESDSQTVHEVIASGGQDDLPKKSYASIVKVMKGSSSPVPVYTTPKEKVEVAPQKPVIVSPVRASTPEESHPASNNFPENSNNVEEEGHSIYIRNLSLNATAEQVGEEFKKFGPIKPGGVQVRSHKVERYCFGFVEFESLKSMQAAIEASPVTIGGRQAIVEEKRTTTRVVNGVVTNNGTGNGGRGRFQVGRGAFRNDNFRGRGSFNSNMGYRRNEFRGRAEYSGRGWGPGFRGNDAIFPVRSKMVFNHKDQSFADHMADQFPCEDVRHLACDDQHPPFNEDSRCESIPAKSPASGNTSEMPSGNGKRPLCGDGACLTANKRSKQANHDLQSSSFGFSASEEMPAVAAEDLKGQGTAPVTEDLAIQAPCSHWFTRGTSQETGLDTHVRMPLHPSYFGDTCQVAKFDEDEEIFSPDFNYFNRKHVAIGMDHQTDIPELRSHEFKNHTRDYHDCSPPLTPLPSSSSSDNLIIDGGVSDKWLGAPVMPMPDSTLLASDGVVLHHNTDCSCPDEGSIRCLRQHVMEAREKLMRKLGHERFVGLGFSDMGEVVGQKWTEEEEQLFHEVVLSNPASLGKNFWEKLPQVFPARSSKELVSYYFNVYMLRKRAAQNRLEPLHVDSDNDEWQESDDAEFATEEEDEVDSVVDSPLADEDAVSGEEDDPEEADIMESTDDTEDSGYYTFAGSDEKWSCHDVKGCTTSESNLFSSMQFTRSNSNHCFEEQDIQDHSCTFYDGQHNVVDFCDPVDIFHFQRGLIGGHESLHKESQNNGLSGLTDNGFFCGHHNLKAWDMSYSSGIEKEDFLSTCDVIDEVFGEEPWESENLS</sequence>
<comment type="caution">
    <text evidence="7">The sequence shown here is derived from an EMBL/GenBank/DDBJ whole genome shotgun (WGS) entry which is preliminary data.</text>
</comment>
<evidence type="ECO:0000256" key="1">
    <source>
        <dbReference type="ARBA" id="ARBA00022884"/>
    </source>
</evidence>
<evidence type="ECO:0000256" key="2">
    <source>
        <dbReference type="PROSITE-ProRule" id="PRU00176"/>
    </source>
</evidence>
<dbReference type="InterPro" id="IPR035979">
    <property type="entry name" value="RBD_domain_sf"/>
</dbReference>
<dbReference type="SUPFAM" id="SSF54928">
    <property type="entry name" value="RNA-binding domain, RBD"/>
    <property type="match status" value="1"/>
</dbReference>
<evidence type="ECO:0008006" key="9">
    <source>
        <dbReference type="Google" id="ProtNLM"/>
    </source>
</evidence>
<dbReference type="InterPro" id="IPR002075">
    <property type="entry name" value="NTF2_dom"/>
</dbReference>